<evidence type="ECO:0000313" key="1">
    <source>
        <dbReference type="EMBL" id="VWD64021.1"/>
    </source>
</evidence>
<proteinExistence type="predicted"/>
<organism evidence="1 2">
    <name type="scientific">Burkholderia contaminans</name>
    <dbReference type="NCBI Taxonomy" id="488447"/>
    <lineage>
        <taxon>Bacteria</taxon>
        <taxon>Pseudomonadati</taxon>
        <taxon>Pseudomonadota</taxon>
        <taxon>Betaproteobacteria</taxon>
        <taxon>Burkholderiales</taxon>
        <taxon>Burkholderiaceae</taxon>
        <taxon>Burkholderia</taxon>
        <taxon>Burkholderia cepacia complex</taxon>
    </lineage>
</organism>
<dbReference type="RefSeq" id="WP_174948348.1">
    <property type="nucleotide sequence ID" value="NZ_CABVQS010000048.1"/>
</dbReference>
<evidence type="ECO:0008006" key="3">
    <source>
        <dbReference type="Google" id="ProtNLM"/>
    </source>
</evidence>
<name>A0A6P3BWQ4_9BURK</name>
<gene>
    <name evidence="1" type="ORF">BCO71033_07023</name>
</gene>
<accession>A0A6P3BWQ4</accession>
<sequence>MSENNNTCIYCGSLGPFSDEHVIPAGLGADDKRFLLQDMVCKECNTKVFSPLELAFLRRSPTALGRIFMQPEGRKRGGKGDAPKLDATSKVLVSEDGHTSEIELTTNGRPIILPQLILVADDRCTPTGTDREGLTQFILDARGLLGANALLASRIDSISKAAFNLISVIWDGEKYVEQKRLLSNQLPKPHIWETTIELDDSGKPKSNTRLFQRPDGQIVLRVADGLGSAEALTRFRRVLDKIDLSDVIESEVKNPLVHLNLPLRTDVTSRVLAKIGVNLLAHLLGPDYARLPQLQAIKSSISSGTPGIPYLLDEGKEAFKKLFAGLPDKHHGFLLTAIPETATTCTISVVTQLYGSQIEAVPLGCALPSPNIALPTIFTVDFTSHSVEQYSLIDFISKYPPNFKLKPH</sequence>
<protein>
    <recommendedName>
        <fullName evidence="3">HNH endonuclease 5 domain-containing protein</fullName>
    </recommendedName>
</protein>
<dbReference type="AlphaFoldDB" id="A0A6P3BWQ4"/>
<reference evidence="1 2" key="1">
    <citation type="submission" date="2019-09" db="EMBL/GenBank/DDBJ databases">
        <authorList>
            <person name="Depoorter E."/>
        </authorList>
    </citation>
    <scope>NUCLEOTIDE SEQUENCE [LARGE SCALE GENOMIC DNA]</scope>
    <source>
        <strain evidence="1">R-71033</strain>
    </source>
</reference>
<dbReference type="EMBL" id="CABVQS010000048">
    <property type="protein sequence ID" value="VWD64021.1"/>
    <property type="molecule type" value="Genomic_DNA"/>
</dbReference>
<evidence type="ECO:0000313" key="2">
    <source>
        <dbReference type="Proteomes" id="UP000494109"/>
    </source>
</evidence>
<dbReference type="Proteomes" id="UP000494109">
    <property type="component" value="Unassembled WGS sequence"/>
</dbReference>